<accession>A0ACB9H850</accession>
<organism evidence="1 2">
    <name type="scientific">Cichorium intybus</name>
    <name type="common">Chicory</name>
    <dbReference type="NCBI Taxonomy" id="13427"/>
    <lineage>
        <taxon>Eukaryota</taxon>
        <taxon>Viridiplantae</taxon>
        <taxon>Streptophyta</taxon>
        <taxon>Embryophyta</taxon>
        <taxon>Tracheophyta</taxon>
        <taxon>Spermatophyta</taxon>
        <taxon>Magnoliopsida</taxon>
        <taxon>eudicotyledons</taxon>
        <taxon>Gunneridae</taxon>
        <taxon>Pentapetalae</taxon>
        <taxon>asterids</taxon>
        <taxon>campanulids</taxon>
        <taxon>Asterales</taxon>
        <taxon>Asteraceae</taxon>
        <taxon>Cichorioideae</taxon>
        <taxon>Cichorieae</taxon>
        <taxon>Cichoriinae</taxon>
        <taxon>Cichorium</taxon>
    </lineage>
</organism>
<sequence>MHVLQVAPAELEALLLSHSEILDAAVIPFQDDEAGEVPIAFVVQTPNNCLTEEDVKRFVADQVAAYKRLKRVVFVNSIPKSTSGKLLRRVLVEKVRSRM</sequence>
<reference evidence="1 2" key="2">
    <citation type="journal article" date="2022" name="Mol. Ecol. Resour.">
        <title>The genomes of chicory, endive, great burdock and yacon provide insights into Asteraceae paleo-polyploidization history and plant inulin production.</title>
        <authorList>
            <person name="Fan W."/>
            <person name="Wang S."/>
            <person name="Wang H."/>
            <person name="Wang A."/>
            <person name="Jiang F."/>
            <person name="Liu H."/>
            <person name="Zhao H."/>
            <person name="Xu D."/>
            <person name="Zhang Y."/>
        </authorList>
    </citation>
    <scope>NUCLEOTIDE SEQUENCE [LARGE SCALE GENOMIC DNA]</scope>
    <source>
        <strain evidence="2">cv. Punajuju</strain>
        <tissue evidence="1">Leaves</tissue>
    </source>
</reference>
<gene>
    <name evidence="1" type="ORF">L2E82_05272</name>
</gene>
<dbReference type="Proteomes" id="UP001055811">
    <property type="component" value="Linkage Group LG01"/>
</dbReference>
<reference evidence="2" key="1">
    <citation type="journal article" date="2022" name="Mol. Ecol. Resour.">
        <title>The genomes of chicory, endive, great burdock and yacon provide insights into Asteraceae palaeo-polyploidization history and plant inulin production.</title>
        <authorList>
            <person name="Fan W."/>
            <person name="Wang S."/>
            <person name="Wang H."/>
            <person name="Wang A."/>
            <person name="Jiang F."/>
            <person name="Liu H."/>
            <person name="Zhao H."/>
            <person name="Xu D."/>
            <person name="Zhang Y."/>
        </authorList>
    </citation>
    <scope>NUCLEOTIDE SEQUENCE [LARGE SCALE GENOMIC DNA]</scope>
    <source>
        <strain evidence="2">cv. Punajuju</strain>
    </source>
</reference>
<comment type="caution">
    <text evidence="1">The sequence shown here is derived from an EMBL/GenBank/DDBJ whole genome shotgun (WGS) entry which is preliminary data.</text>
</comment>
<keyword evidence="2" id="KW-1185">Reference proteome</keyword>
<proteinExistence type="predicted"/>
<name>A0ACB9H850_CICIN</name>
<dbReference type="EMBL" id="CM042009">
    <property type="protein sequence ID" value="KAI3791500.1"/>
    <property type="molecule type" value="Genomic_DNA"/>
</dbReference>
<evidence type="ECO:0000313" key="1">
    <source>
        <dbReference type="EMBL" id="KAI3791500.1"/>
    </source>
</evidence>
<protein>
    <submittedName>
        <fullName evidence="1">Uncharacterized protein</fullName>
    </submittedName>
</protein>
<evidence type="ECO:0000313" key="2">
    <source>
        <dbReference type="Proteomes" id="UP001055811"/>
    </source>
</evidence>